<dbReference type="InterPro" id="IPR039657">
    <property type="entry name" value="Dimethylallyltransferase"/>
</dbReference>
<dbReference type="RefSeq" id="WP_316789388.1">
    <property type="nucleotide sequence ID" value="NZ_CP053540.1"/>
</dbReference>
<evidence type="ECO:0000256" key="11">
    <source>
        <dbReference type="RuleBase" id="RU003783"/>
    </source>
</evidence>
<name>A0AA96Y786_9CYAN</name>
<comment type="subunit">
    <text evidence="10">Monomer.</text>
</comment>
<dbReference type="Gene3D" id="1.10.20.140">
    <property type="match status" value="1"/>
</dbReference>
<evidence type="ECO:0000256" key="8">
    <source>
        <dbReference type="ARBA" id="ARBA00022842"/>
    </source>
</evidence>
<evidence type="ECO:0000256" key="1">
    <source>
        <dbReference type="ARBA" id="ARBA00001946"/>
    </source>
</evidence>
<protein>
    <recommendedName>
        <fullName evidence="10">tRNA dimethylallyltransferase</fullName>
        <ecNumber evidence="10">2.5.1.75</ecNumber>
    </recommendedName>
    <alternativeName>
        <fullName evidence="10">Dimethylallyl diphosphate:tRNA dimethylallyltransferase</fullName>
        <shortName evidence="10">DMAPP:tRNA dimethylallyltransferase</shortName>
        <shortName evidence="10">DMATase</shortName>
    </alternativeName>
    <alternativeName>
        <fullName evidence="10">Isopentenyl-diphosphate:tRNA isopentenyltransferase</fullName>
        <shortName evidence="10">IPP transferase</shortName>
        <shortName evidence="10">IPPT</shortName>
        <shortName evidence="10">IPTase</shortName>
    </alternativeName>
</protein>
<keyword evidence="6 10" id="KW-0547">Nucleotide-binding</keyword>
<evidence type="ECO:0000256" key="3">
    <source>
        <dbReference type="ARBA" id="ARBA00005842"/>
    </source>
</evidence>
<comment type="function">
    <text evidence="2 10 12">Catalyzes the transfer of a dimethylallyl group onto the adenine at position 37 in tRNAs that read codons beginning with uridine, leading to the formation of N6-(dimethylallyl)adenosine (i(6)A).</text>
</comment>
<comment type="cofactor">
    <cofactor evidence="1 10">
        <name>Mg(2+)</name>
        <dbReference type="ChEBI" id="CHEBI:18420"/>
    </cofactor>
</comment>
<comment type="caution">
    <text evidence="10">Lacks conserved residue(s) required for the propagation of feature annotation.</text>
</comment>
<dbReference type="Gene3D" id="3.40.50.300">
    <property type="entry name" value="P-loop containing nucleotide triphosphate hydrolases"/>
    <property type="match status" value="1"/>
</dbReference>
<reference evidence="14" key="1">
    <citation type="submission" date="2020-05" db="EMBL/GenBank/DDBJ databases">
        <authorList>
            <person name="Zhu T."/>
            <person name="Keshari N."/>
            <person name="Lu X."/>
        </authorList>
    </citation>
    <scope>NUCLEOTIDE SEQUENCE</scope>
    <source>
        <strain evidence="14">NK1-22</strain>
    </source>
</reference>
<evidence type="ECO:0000256" key="2">
    <source>
        <dbReference type="ARBA" id="ARBA00003213"/>
    </source>
</evidence>
<keyword evidence="8 10" id="KW-0460">Magnesium</keyword>
<dbReference type="PANTHER" id="PTHR11088">
    <property type="entry name" value="TRNA DIMETHYLALLYLTRANSFERASE"/>
    <property type="match status" value="1"/>
</dbReference>
<dbReference type="EC" id="2.5.1.75" evidence="10"/>
<feature type="site" description="Interaction with substrate tRNA" evidence="10">
    <location>
        <position position="152"/>
    </location>
</feature>
<feature type="binding site" evidence="10">
    <location>
        <begin position="20"/>
        <end position="27"/>
    </location>
    <ligand>
        <name>ATP</name>
        <dbReference type="ChEBI" id="CHEBI:30616"/>
    </ligand>
</feature>
<evidence type="ECO:0000256" key="4">
    <source>
        <dbReference type="ARBA" id="ARBA00022679"/>
    </source>
</evidence>
<feature type="site" description="Interaction with substrate tRNA" evidence="10">
    <location>
        <position position="129"/>
    </location>
</feature>
<dbReference type="HAMAP" id="MF_00185">
    <property type="entry name" value="IPP_trans"/>
    <property type="match status" value="1"/>
</dbReference>
<keyword evidence="5 10" id="KW-0819">tRNA processing</keyword>
<evidence type="ECO:0000256" key="6">
    <source>
        <dbReference type="ARBA" id="ARBA00022741"/>
    </source>
</evidence>
<proteinExistence type="inferred from homology"/>
<dbReference type="GO" id="GO:0005524">
    <property type="term" value="F:ATP binding"/>
    <property type="evidence" value="ECO:0007669"/>
    <property type="project" value="UniProtKB-UniRule"/>
</dbReference>
<evidence type="ECO:0000313" key="14">
    <source>
        <dbReference type="EMBL" id="WOB45435.1"/>
    </source>
</evidence>
<comment type="catalytic activity">
    <reaction evidence="9 10 11">
        <text>adenosine(37) in tRNA + dimethylallyl diphosphate = N(6)-dimethylallyladenosine(37) in tRNA + diphosphate</text>
        <dbReference type="Rhea" id="RHEA:26482"/>
        <dbReference type="Rhea" id="RHEA-COMP:10162"/>
        <dbReference type="Rhea" id="RHEA-COMP:10375"/>
        <dbReference type="ChEBI" id="CHEBI:33019"/>
        <dbReference type="ChEBI" id="CHEBI:57623"/>
        <dbReference type="ChEBI" id="CHEBI:74411"/>
        <dbReference type="ChEBI" id="CHEBI:74415"/>
        <dbReference type="EC" id="2.5.1.75"/>
    </reaction>
</comment>
<evidence type="ECO:0000256" key="13">
    <source>
        <dbReference type="RuleBase" id="RU003785"/>
    </source>
</evidence>
<keyword evidence="4 10" id="KW-0808">Transferase</keyword>
<feature type="binding site" evidence="10">
    <location>
        <begin position="22"/>
        <end position="27"/>
    </location>
    <ligand>
        <name>substrate</name>
    </ligand>
</feature>
<dbReference type="SUPFAM" id="SSF52540">
    <property type="entry name" value="P-loop containing nucleoside triphosphate hydrolases"/>
    <property type="match status" value="1"/>
</dbReference>
<dbReference type="GO" id="GO:0052381">
    <property type="term" value="F:tRNA dimethylallyltransferase activity"/>
    <property type="evidence" value="ECO:0007669"/>
    <property type="project" value="UniProtKB-UniRule"/>
</dbReference>
<organism evidence="14">
    <name type="scientific">Thermoleptolyngbya oregonensis NK1-22</name>
    <dbReference type="NCBI Taxonomy" id="2547457"/>
    <lineage>
        <taxon>Bacteria</taxon>
        <taxon>Bacillati</taxon>
        <taxon>Cyanobacteriota</taxon>
        <taxon>Cyanophyceae</taxon>
        <taxon>Oculatellales</taxon>
        <taxon>Oculatellaceae</taxon>
        <taxon>Thermoleptolyngbya</taxon>
    </lineage>
</organism>
<dbReference type="NCBIfam" id="TIGR00174">
    <property type="entry name" value="miaA"/>
    <property type="match status" value="1"/>
</dbReference>
<gene>
    <name evidence="10 14" type="primary">miaA</name>
    <name evidence="14" type="ORF">HNI00_21595</name>
</gene>
<dbReference type="EMBL" id="CP053540">
    <property type="protein sequence ID" value="WOB45435.1"/>
    <property type="molecule type" value="Genomic_DNA"/>
</dbReference>
<accession>A0AA96Y786</accession>
<dbReference type="Pfam" id="PF01715">
    <property type="entry name" value="IPPT"/>
    <property type="match status" value="1"/>
</dbReference>
<evidence type="ECO:0000256" key="9">
    <source>
        <dbReference type="ARBA" id="ARBA00049563"/>
    </source>
</evidence>
<feature type="region of interest" description="Interaction with substrate tRNA" evidence="10">
    <location>
        <begin position="45"/>
        <end position="48"/>
    </location>
</feature>
<sequence length="341" mass="37687">MHYNTPVLNSSFPILIVICGPTATGKSGLALNLAPRLNGVILNADSRQVYREFDIGTAKPSSQEQQQVPHYLLDICDPTHTLTVAEYQQQATELIEACHRGQETISVSEVGNAGEPAPSASTPFLVGGTGLYIRAITRGLRIPQVAPQPDLRSQLTRLGQPFCYDLLKQVDPASAHKIHPHDQVRTLRSLEVFYVTGRPMSAQQGEQPPAYPILQIGLDCLAPAAKGDPDPLMQRIQKRTVQMVNQGFVDEVAGLVAKYGAELPLLDTLGYREMRQYLAGEVSLAEAIALTALHTRQFAKRQRTWFRADPSIHWFDTEDPELVERVWAQIQQFMATLSAQA</sequence>
<dbReference type="InterPro" id="IPR018022">
    <property type="entry name" value="IPT"/>
</dbReference>
<comment type="similarity">
    <text evidence="3 10 13">Belongs to the IPP transferase family.</text>
</comment>
<dbReference type="InterPro" id="IPR027417">
    <property type="entry name" value="P-loop_NTPase"/>
</dbReference>
<dbReference type="KEGG" id="tog:HNI00_21595"/>
<evidence type="ECO:0000256" key="12">
    <source>
        <dbReference type="RuleBase" id="RU003784"/>
    </source>
</evidence>
<evidence type="ECO:0000256" key="10">
    <source>
        <dbReference type="HAMAP-Rule" id="MF_00185"/>
    </source>
</evidence>
<dbReference type="GO" id="GO:0006400">
    <property type="term" value="P:tRNA modification"/>
    <property type="evidence" value="ECO:0007669"/>
    <property type="project" value="TreeGrafter"/>
</dbReference>
<dbReference type="AlphaFoldDB" id="A0AA96Y786"/>
<keyword evidence="7 10" id="KW-0067">ATP-binding</keyword>
<dbReference type="PANTHER" id="PTHR11088:SF60">
    <property type="entry name" value="TRNA DIMETHYLALLYLTRANSFERASE"/>
    <property type="match status" value="1"/>
</dbReference>
<evidence type="ECO:0000256" key="5">
    <source>
        <dbReference type="ARBA" id="ARBA00022694"/>
    </source>
</evidence>
<evidence type="ECO:0000256" key="7">
    <source>
        <dbReference type="ARBA" id="ARBA00022840"/>
    </source>
</evidence>